<feature type="compositionally biased region" description="Polar residues" evidence="1">
    <location>
        <begin position="1"/>
        <end position="12"/>
    </location>
</feature>
<proteinExistence type="predicted"/>
<feature type="domain" description="CHAD" evidence="2">
    <location>
        <begin position="32"/>
        <end position="311"/>
    </location>
</feature>
<feature type="region of interest" description="Disordered" evidence="1">
    <location>
        <begin position="1"/>
        <end position="29"/>
    </location>
</feature>
<dbReference type="Proteomes" id="UP000680839">
    <property type="component" value="Chromosome"/>
</dbReference>
<dbReference type="PANTHER" id="PTHR39339:SF1">
    <property type="entry name" value="CHAD DOMAIN-CONTAINING PROTEIN"/>
    <property type="match status" value="1"/>
</dbReference>
<gene>
    <name evidence="3" type="ORF">KMZ29_09315</name>
</gene>
<dbReference type="SMART" id="SM00880">
    <property type="entry name" value="CHAD"/>
    <property type="match status" value="1"/>
</dbReference>
<dbReference type="AlphaFoldDB" id="A0A975NGQ8"/>
<evidence type="ECO:0000256" key="1">
    <source>
        <dbReference type="SAM" id="MobiDB-lite"/>
    </source>
</evidence>
<organism evidence="3 4">
    <name type="scientific">Bradyrhizobium sediminis</name>
    <dbReference type="NCBI Taxonomy" id="2840469"/>
    <lineage>
        <taxon>Bacteria</taxon>
        <taxon>Pseudomonadati</taxon>
        <taxon>Pseudomonadota</taxon>
        <taxon>Alphaproteobacteria</taxon>
        <taxon>Hyphomicrobiales</taxon>
        <taxon>Nitrobacteraceae</taxon>
        <taxon>Bradyrhizobium</taxon>
    </lineage>
</organism>
<dbReference type="InterPro" id="IPR007899">
    <property type="entry name" value="CHAD_dom"/>
</dbReference>
<protein>
    <submittedName>
        <fullName evidence="3">CHAD domain-containing protein</fullName>
    </submittedName>
</protein>
<dbReference type="EMBL" id="CP076134">
    <property type="protein sequence ID" value="QWG14828.1"/>
    <property type="molecule type" value="Genomic_DNA"/>
</dbReference>
<name>A0A975NGQ8_9BRAD</name>
<dbReference type="Pfam" id="PF05235">
    <property type="entry name" value="CHAD"/>
    <property type="match status" value="1"/>
</dbReference>
<accession>A0A975NGQ8</accession>
<dbReference type="PROSITE" id="PS51708">
    <property type="entry name" value="CHAD"/>
    <property type="match status" value="1"/>
</dbReference>
<evidence type="ECO:0000259" key="2">
    <source>
        <dbReference type="PROSITE" id="PS51708"/>
    </source>
</evidence>
<dbReference type="Gene3D" id="1.40.20.10">
    <property type="entry name" value="CHAD domain"/>
    <property type="match status" value="1"/>
</dbReference>
<evidence type="ECO:0000313" key="4">
    <source>
        <dbReference type="Proteomes" id="UP000680839"/>
    </source>
</evidence>
<dbReference type="InterPro" id="IPR038186">
    <property type="entry name" value="CHAD_dom_sf"/>
</dbReference>
<dbReference type="PANTHER" id="PTHR39339">
    <property type="entry name" value="SLR1444 PROTEIN"/>
    <property type="match status" value="1"/>
</dbReference>
<sequence length="311" mass="35374">MPPSPKSGSRAASRTAPKQGRRHDPAPRLNAAMACDTAFRIIARRSLVALTANHEATCNGDPAALHQMRIALTHLRAAILFFSPMVSDSKRTQIWADLKWLNTHLGVMRDIDVAIERLKTINRRRPQDIPSHQAWTAKRADTHRLLARALVSTRYRRLVKNTSDWIEHGPWSIRKGKEAARKRASPVAAYSLRKLAQWQQKLLKKSRKLAKMDAEKRHRLRLLNKKLTYSIESFEDLFPDRKFSPQRTALKHLRKAQGALGQLNDDARGHSLAVDLEKDGGRPPLQFLSRKRAKRLIRTAAAAYRKLAALE</sequence>
<reference evidence="3" key="1">
    <citation type="submission" date="2021-06" db="EMBL/GenBank/DDBJ databases">
        <title>Bradyrhizobium sp. S2-20-1 Genome sequencing.</title>
        <authorList>
            <person name="Jin L."/>
        </authorList>
    </citation>
    <scope>NUCLEOTIDE SEQUENCE</scope>
    <source>
        <strain evidence="3">S2-20-1</strain>
    </source>
</reference>
<evidence type="ECO:0000313" key="3">
    <source>
        <dbReference type="EMBL" id="QWG14828.1"/>
    </source>
</evidence>